<proteinExistence type="predicted"/>
<evidence type="ECO:0000256" key="2">
    <source>
        <dbReference type="SAM" id="MobiDB-lite"/>
    </source>
</evidence>
<evidence type="ECO:0000256" key="1">
    <source>
        <dbReference type="SAM" id="Coils"/>
    </source>
</evidence>
<protein>
    <submittedName>
        <fullName evidence="4">Uncharacterized protein</fullName>
    </submittedName>
</protein>
<feature type="compositionally biased region" description="Basic and acidic residues" evidence="2">
    <location>
        <begin position="622"/>
        <end position="641"/>
    </location>
</feature>
<dbReference type="AlphaFoldDB" id="A0AAU7JNW2"/>
<gene>
    <name evidence="4" type="ORF">ABEG18_13010</name>
</gene>
<keyword evidence="3" id="KW-0812">Transmembrane</keyword>
<feature type="region of interest" description="Disordered" evidence="2">
    <location>
        <begin position="615"/>
        <end position="641"/>
    </location>
</feature>
<sequence>MVIEELIAKLGFEVSNLDKLKGVSKAFEKVRDEVSKAGGPVRELARAATTAASSAMAVAAPMQAVAAAATLVGGAAAKAKSPLKGVGVEAKKTSTSVVALAAGSKVLSGAMTALSAVGRIAWAALRGFAIVLASLAGVAVSAAAALAIPVAMLAKMGASAASARREMQLLGKSMGTKAQSLDSLGTFFEKLTFEKGAEKAQEMVKALDELIKKSREGDEAAQKTLREAGIRKKDLTNRDGSPRDRSEIALQGVLEYEKRVKAATSAEKTASAAQAAADQAKARRDKNATALQRKANAAKAKVPELKERAGKTAEGLGVDGLDRARLDRAIAEGSLAKTFRDATSQRPTLSNAEEERRAKVGKMNDDLAFVIGSLKTGIGERLTELGVTIAEKVLPPLLSFAETLLAFAKRFGIIKQTKEEADSEAQGKIEANRQQQMLQQSKENDRLPNARRRLDELRAKPKTPATELNIQRLEELIQTLEQVQPAPEPTAQPERTPLPPERPDSLKPRPEPSAREPAVPKKPIIDGARPSENIEDRRGQSALPPKTIWERMRDGLGKWVGNGASASSEGAVSREPLDGAEIGRAAAQPIANSITEALGFLKELPAIQHEVKPETSASKIMKAAETKNETNNDNRKYEDIGNDHRTITNSVTVNASGLDEVAAKVKSAILGTITSKGANTSTGALTSP</sequence>
<evidence type="ECO:0000313" key="4">
    <source>
        <dbReference type="EMBL" id="XBO41634.1"/>
    </source>
</evidence>
<keyword evidence="1" id="KW-0175">Coiled coil</keyword>
<feature type="compositionally biased region" description="Pro residues" evidence="2">
    <location>
        <begin position="486"/>
        <end position="500"/>
    </location>
</feature>
<feature type="compositionally biased region" description="Polar residues" evidence="2">
    <location>
        <begin position="432"/>
        <end position="441"/>
    </location>
</feature>
<feature type="transmembrane region" description="Helical" evidence="3">
    <location>
        <begin position="55"/>
        <end position="77"/>
    </location>
</feature>
<feature type="transmembrane region" description="Helical" evidence="3">
    <location>
        <begin position="128"/>
        <end position="154"/>
    </location>
</feature>
<evidence type="ECO:0000256" key="3">
    <source>
        <dbReference type="SAM" id="Phobius"/>
    </source>
</evidence>
<organism evidence="4">
    <name type="scientific">Alsobacter sp. KACC 23698</name>
    <dbReference type="NCBI Taxonomy" id="3149229"/>
    <lineage>
        <taxon>Bacteria</taxon>
        <taxon>Pseudomonadati</taxon>
        <taxon>Pseudomonadota</taxon>
        <taxon>Alphaproteobacteria</taxon>
        <taxon>Hyphomicrobiales</taxon>
        <taxon>Alsobacteraceae</taxon>
        <taxon>Alsobacter</taxon>
    </lineage>
</organism>
<dbReference type="RefSeq" id="WP_406858488.1">
    <property type="nucleotide sequence ID" value="NZ_CP157484.1"/>
</dbReference>
<dbReference type="EMBL" id="CP157484">
    <property type="protein sequence ID" value="XBO41634.1"/>
    <property type="molecule type" value="Genomic_DNA"/>
</dbReference>
<keyword evidence="3" id="KW-1133">Transmembrane helix</keyword>
<feature type="coiled-coil region" evidence="1">
    <location>
        <begin position="263"/>
        <end position="308"/>
    </location>
</feature>
<feature type="region of interest" description="Disordered" evidence="2">
    <location>
        <begin position="420"/>
        <end position="449"/>
    </location>
</feature>
<feature type="transmembrane region" description="Helical" evidence="3">
    <location>
        <begin position="97"/>
        <end position="122"/>
    </location>
</feature>
<reference evidence="4" key="1">
    <citation type="submission" date="2024-05" db="EMBL/GenBank/DDBJ databases">
        <authorList>
            <person name="Kim S."/>
            <person name="Heo J."/>
            <person name="Choi H."/>
            <person name="Choi Y."/>
            <person name="Kwon S.-W."/>
            <person name="Kim Y."/>
        </authorList>
    </citation>
    <scope>NUCLEOTIDE SEQUENCE</scope>
    <source>
        <strain evidence="4">KACC 23698</strain>
    </source>
</reference>
<feature type="compositionally biased region" description="Basic and acidic residues" evidence="2">
    <location>
        <begin position="420"/>
        <end position="431"/>
    </location>
</feature>
<keyword evidence="3" id="KW-0472">Membrane</keyword>
<accession>A0AAU7JNW2</accession>
<name>A0AAU7JNW2_9HYPH</name>
<feature type="compositionally biased region" description="Basic and acidic residues" evidence="2">
    <location>
        <begin position="501"/>
        <end position="514"/>
    </location>
</feature>
<feature type="region of interest" description="Disordered" evidence="2">
    <location>
        <begin position="484"/>
        <end position="548"/>
    </location>
</feature>